<evidence type="ECO:0000256" key="3">
    <source>
        <dbReference type="ARBA" id="ARBA00011738"/>
    </source>
</evidence>
<evidence type="ECO:0000313" key="9">
    <source>
        <dbReference type="EMBL" id="SDJ67108.1"/>
    </source>
</evidence>
<dbReference type="InterPro" id="IPR015424">
    <property type="entry name" value="PyrdxlP-dep_Trfase"/>
</dbReference>
<evidence type="ECO:0000256" key="1">
    <source>
        <dbReference type="ARBA" id="ARBA00001933"/>
    </source>
</evidence>
<dbReference type="RefSeq" id="WP_092701872.1">
    <property type="nucleotide sequence ID" value="NZ_FNFC01000007.1"/>
</dbReference>
<dbReference type="GO" id="GO:0006520">
    <property type="term" value="P:amino acid metabolic process"/>
    <property type="evidence" value="ECO:0007669"/>
    <property type="project" value="InterPro"/>
</dbReference>
<evidence type="ECO:0000259" key="8">
    <source>
        <dbReference type="Pfam" id="PF00155"/>
    </source>
</evidence>
<keyword evidence="10" id="KW-1185">Reference proteome</keyword>
<dbReference type="InterPro" id="IPR015421">
    <property type="entry name" value="PyrdxlP-dep_Trfase_major"/>
</dbReference>
<dbReference type="SUPFAM" id="SSF53383">
    <property type="entry name" value="PLP-dependent transferases"/>
    <property type="match status" value="1"/>
</dbReference>
<dbReference type="EC" id="2.6.1.-" evidence="7"/>
<protein>
    <recommendedName>
        <fullName evidence="7">Aminotransferase</fullName>
        <ecNumber evidence="7">2.6.1.-</ecNumber>
    </recommendedName>
</protein>
<keyword evidence="5 7" id="KW-0808">Transferase</keyword>
<dbReference type="PROSITE" id="PS00105">
    <property type="entry name" value="AA_TRANSFER_CLASS_1"/>
    <property type="match status" value="1"/>
</dbReference>
<comment type="subunit">
    <text evidence="3">Homodimer.</text>
</comment>
<proteinExistence type="inferred from homology"/>
<evidence type="ECO:0000256" key="4">
    <source>
        <dbReference type="ARBA" id="ARBA00022576"/>
    </source>
</evidence>
<dbReference type="InterPro" id="IPR004838">
    <property type="entry name" value="NHTrfase_class1_PyrdxlP-BS"/>
</dbReference>
<name>A0A1G8VM31_9EURY</name>
<comment type="cofactor">
    <cofactor evidence="1 7">
        <name>pyridoxal 5'-phosphate</name>
        <dbReference type="ChEBI" id="CHEBI:597326"/>
    </cofactor>
</comment>
<dbReference type="CDD" id="cd00609">
    <property type="entry name" value="AAT_like"/>
    <property type="match status" value="1"/>
</dbReference>
<evidence type="ECO:0000256" key="2">
    <source>
        <dbReference type="ARBA" id="ARBA00007441"/>
    </source>
</evidence>
<dbReference type="GO" id="GO:0008483">
    <property type="term" value="F:transaminase activity"/>
    <property type="evidence" value="ECO:0007669"/>
    <property type="project" value="UniProtKB-KW"/>
</dbReference>
<dbReference type="AlphaFoldDB" id="A0A1G8VM31"/>
<dbReference type="Proteomes" id="UP000198856">
    <property type="component" value="Unassembled WGS sequence"/>
</dbReference>
<keyword evidence="4 7" id="KW-0032">Aminotransferase</keyword>
<dbReference type="PANTHER" id="PTHR46383">
    <property type="entry name" value="ASPARTATE AMINOTRANSFERASE"/>
    <property type="match status" value="1"/>
</dbReference>
<reference evidence="9 10" key="1">
    <citation type="submission" date="2016-10" db="EMBL/GenBank/DDBJ databases">
        <authorList>
            <person name="de Groot N.N."/>
        </authorList>
    </citation>
    <scope>NUCLEOTIDE SEQUENCE [LARGE SCALE GENOMIC DNA]</scope>
    <source>
        <strain evidence="9 10">IBRC-M10015</strain>
    </source>
</reference>
<feature type="domain" description="Aminotransferase class I/classII large" evidence="8">
    <location>
        <begin position="21"/>
        <end position="368"/>
    </location>
</feature>
<evidence type="ECO:0000256" key="5">
    <source>
        <dbReference type="ARBA" id="ARBA00022679"/>
    </source>
</evidence>
<comment type="similarity">
    <text evidence="2 7">Belongs to the class-I pyridoxal-phosphate-dependent aminotransferase family.</text>
</comment>
<dbReference type="InterPro" id="IPR050596">
    <property type="entry name" value="AspAT/PAT-like"/>
</dbReference>
<dbReference type="PANTHER" id="PTHR46383:SF1">
    <property type="entry name" value="ASPARTATE AMINOTRANSFERASE"/>
    <property type="match status" value="1"/>
</dbReference>
<organism evidence="9 10">
    <name type="scientific">Halovenus aranensis</name>
    <dbReference type="NCBI Taxonomy" id="890420"/>
    <lineage>
        <taxon>Archaea</taxon>
        <taxon>Methanobacteriati</taxon>
        <taxon>Methanobacteriota</taxon>
        <taxon>Stenosarchaea group</taxon>
        <taxon>Halobacteria</taxon>
        <taxon>Halobacteriales</taxon>
        <taxon>Haloarculaceae</taxon>
        <taxon>Halovenus</taxon>
    </lineage>
</organism>
<evidence type="ECO:0000256" key="6">
    <source>
        <dbReference type="ARBA" id="ARBA00022898"/>
    </source>
</evidence>
<evidence type="ECO:0000256" key="7">
    <source>
        <dbReference type="RuleBase" id="RU000481"/>
    </source>
</evidence>
<dbReference type="OrthoDB" id="372018at2157"/>
<dbReference type="Gene3D" id="3.40.640.10">
    <property type="entry name" value="Type I PLP-dependent aspartate aminotransferase-like (Major domain)"/>
    <property type="match status" value="1"/>
</dbReference>
<gene>
    <name evidence="9" type="ORF">SAMN05216226_10725</name>
</gene>
<dbReference type="EMBL" id="FNFC01000007">
    <property type="protein sequence ID" value="SDJ67108.1"/>
    <property type="molecule type" value="Genomic_DNA"/>
</dbReference>
<evidence type="ECO:0000313" key="10">
    <source>
        <dbReference type="Proteomes" id="UP000198856"/>
    </source>
</evidence>
<dbReference type="GO" id="GO:0030170">
    <property type="term" value="F:pyridoxal phosphate binding"/>
    <property type="evidence" value="ECO:0007669"/>
    <property type="project" value="InterPro"/>
</dbReference>
<accession>A0A1G8VM31</accession>
<sequence>MDDDTPPFFYVMNYASEAEGDVIDMVSGNPDWEPPEALREGLHEYADADTDAFQYPPSVGLRELREEIATRRGVDISQVVITNGAGEANHLAMAEGLDAMDGNEIILADPVYPYYDGRTNLLDAEKTLVPVDDDGHLDPAAVREHASAETAVIVVNSPNNPTGVTYGGDTVEELVDVAEEYDALLVSDEVYDHFDYSGRFTSALSIDSPNRVVTNSFSKSMAITGWRVGYAIFPREDRPDPYGGLVDSARTRHMLTNVAISRPAQTAVLQALRETGPEYYEQVRERMVERIDRFTAALEAAGADYTEPEGSFYVMARFPGTPGTMENIEMLIDEAGVAGMPGEAFGESRSDWMRFALVSPRVEEAAERLDEFF</sequence>
<dbReference type="InterPro" id="IPR004839">
    <property type="entry name" value="Aminotransferase_I/II_large"/>
</dbReference>
<keyword evidence="6" id="KW-0663">Pyridoxal phosphate</keyword>
<dbReference type="STRING" id="890420.SAMN05216226_10725"/>
<dbReference type="Pfam" id="PF00155">
    <property type="entry name" value="Aminotran_1_2"/>
    <property type="match status" value="1"/>
</dbReference>